<sequence length="129" mass="14388">MLHQRHYTAEQANALLPEVRVTVRRLQNAKRVLQDEGFDSGFATLADVVGGAFPGLVRAQAAVAATLGFEHLEELDLLVRDLEAGLIDFPALRDGREVYLCWQADEQEVGHWHAAETGYPSRLPLDPWL</sequence>
<organism evidence="1 2">
    <name type="scientific">Solirubrobacter ginsenosidimutans</name>
    <dbReference type="NCBI Taxonomy" id="490573"/>
    <lineage>
        <taxon>Bacteria</taxon>
        <taxon>Bacillati</taxon>
        <taxon>Actinomycetota</taxon>
        <taxon>Thermoleophilia</taxon>
        <taxon>Solirubrobacterales</taxon>
        <taxon>Solirubrobacteraceae</taxon>
        <taxon>Solirubrobacter</taxon>
    </lineage>
</organism>
<dbReference type="Proteomes" id="UP001149140">
    <property type="component" value="Unassembled WGS sequence"/>
</dbReference>
<gene>
    <name evidence="1" type="ORF">OM076_34170</name>
</gene>
<protein>
    <submittedName>
        <fullName evidence="1">DUF2203 domain-containing protein</fullName>
    </submittedName>
</protein>
<dbReference type="Pfam" id="PF09969">
    <property type="entry name" value="DUF2203"/>
    <property type="match status" value="1"/>
</dbReference>
<keyword evidence="2" id="KW-1185">Reference proteome</keyword>
<evidence type="ECO:0000313" key="1">
    <source>
        <dbReference type="EMBL" id="MDA0165366.1"/>
    </source>
</evidence>
<dbReference type="EMBL" id="JAPDOD010000046">
    <property type="protein sequence ID" value="MDA0165366.1"/>
    <property type="molecule type" value="Genomic_DNA"/>
</dbReference>
<name>A0A9X3MYK6_9ACTN</name>
<reference evidence="1" key="1">
    <citation type="submission" date="2022-10" db="EMBL/GenBank/DDBJ databases">
        <title>The WGS of Solirubrobacter ginsenosidimutans DSM 21036.</title>
        <authorList>
            <person name="Jiang Z."/>
        </authorList>
    </citation>
    <scope>NUCLEOTIDE SEQUENCE</scope>
    <source>
        <strain evidence="1">DSM 21036</strain>
    </source>
</reference>
<dbReference type="RefSeq" id="WP_270044624.1">
    <property type="nucleotide sequence ID" value="NZ_JAPDOD010000046.1"/>
</dbReference>
<proteinExistence type="predicted"/>
<evidence type="ECO:0000313" key="2">
    <source>
        <dbReference type="Proteomes" id="UP001149140"/>
    </source>
</evidence>
<dbReference type="InterPro" id="IPR018699">
    <property type="entry name" value="DUF2203"/>
</dbReference>
<dbReference type="AlphaFoldDB" id="A0A9X3MYK6"/>
<comment type="caution">
    <text evidence="1">The sequence shown here is derived from an EMBL/GenBank/DDBJ whole genome shotgun (WGS) entry which is preliminary data.</text>
</comment>
<dbReference type="PIRSF" id="PIRSF016498">
    <property type="entry name" value="UCP016498"/>
    <property type="match status" value="1"/>
</dbReference>
<accession>A0A9X3MYK6</accession>